<keyword evidence="2" id="KW-1185">Reference proteome</keyword>
<sequence>MDSSTLSNYNKWIEAWQVVVNNVETNLKAVVIILNKFLLFTGIDADKADNLEARVDILLKSYQKDASNQEPDDVNVENAFELLGDIKGCPQKRLKDVSPLTGNIMANVPGTVAMFLQRQSDKMLQILCEIRAECQTFKTGSLPKMEQVCNTAATHINRRMLSMESAEGDVASLDAVYLAYQEVARDLEAILQLTSVICTYPTHKQQIQSYIQQITDFRLGKMSKYQTSLM</sequence>
<organism evidence="1 2">
    <name type="scientific">Babesia gibsoni</name>
    <dbReference type="NCBI Taxonomy" id="33632"/>
    <lineage>
        <taxon>Eukaryota</taxon>
        <taxon>Sar</taxon>
        <taxon>Alveolata</taxon>
        <taxon>Apicomplexa</taxon>
        <taxon>Aconoidasida</taxon>
        <taxon>Piroplasmida</taxon>
        <taxon>Babesiidae</taxon>
        <taxon>Babesia</taxon>
    </lineage>
</organism>
<protein>
    <submittedName>
        <fullName evidence="1">Uncharacterized protein</fullName>
    </submittedName>
</protein>
<evidence type="ECO:0000313" key="1">
    <source>
        <dbReference type="EMBL" id="KAK1443881.1"/>
    </source>
</evidence>
<comment type="caution">
    <text evidence="1">The sequence shown here is derived from an EMBL/GenBank/DDBJ whole genome shotgun (WGS) entry which is preliminary data.</text>
</comment>
<reference evidence="1" key="1">
    <citation type="submission" date="2023-08" db="EMBL/GenBank/DDBJ databases">
        <title>Draft sequence of the Babesia gibsoni genome.</title>
        <authorList>
            <person name="Yamagishi J.Y."/>
            <person name="Xuan X.X."/>
        </authorList>
    </citation>
    <scope>NUCLEOTIDE SEQUENCE</scope>
    <source>
        <strain evidence="1">Azabu</strain>
    </source>
</reference>
<gene>
    <name evidence="1" type="ORF">BgAZ_207570</name>
</gene>
<dbReference type="EMBL" id="JAVEPI010000002">
    <property type="protein sequence ID" value="KAK1443881.1"/>
    <property type="molecule type" value="Genomic_DNA"/>
</dbReference>
<name>A0AAD8PEI7_BABGI</name>
<proteinExistence type="predicted"/>
<evidence type="ECO:0000313" key="2">
    <source>
        <dbReference type="Proteomes" id="UP001230268"/>
    </source>
</evidence>
<accession>A0AAD8PEI7</accession>
<dbReference type="Proteomes" id="UP001230268">
    <property type="component" value="Unassembled WGS sequence"/>
</dbReference>
<dbReference type="AlphaFoldDB" id="A0AAD8PEI7"/>